<keyword evidence="2 9" id="KW-0963">Cytoplasm</keyword>
<dbReference type="KEGG" id="rpc:RPC_1920"/>
<dbReference type="STRING" id="316056.RPC_1920"/>
<comment type="caution">
    <text evidence="9">Lacks conserved residue(s) required for the propagation of feature annotation.</text>
</comment>
<comment type="miscellaneous">
    <text evidence="9">The active site is a conserved redox-active cysteine residue, the peroxidatic cysteine (C(P)), which makes the nucleophilic attack on the peroxide substrate. The peroxide oxidizes the C(P)-SH to cysteine sulfenic acid (C(P)-SOH), which then reacts with another cysteine residue, the resolving cysteine (C(R)), to form a disulfide bridge. The disulfide is subsequently reduced by an appropriate electron donor to complete the catalytic cycle. In this 1-Cys peroxiredoxin, no C(R) is present and C(P) instead forms a disulfide with a cysteine from another protein or with a small thiol molecule.</text>
</comment>
<comment type="similarity">
    <text evidence="1">Belongs to the peroxiredoxin family. AhpC/Prx1 subfamily.</text>
</comment>
<gene>
    <name evidence="11" type="ordered locus">RPC_1920</name>
</gene>
<evidence type="ECO:0000256" key="6">
    <source>
        <dbReference type="ARBA" id="ARBA00023284"/>
    </source>
</evidence>
<comment type="catalytic activity">
    <reaction evidence="9">
        <text>a hydroperoxide + [thioredoxin]-dithiol = an alcohol + [thioredoxin]-disulfide + H2O</text>
        <dbReference type="Rhea" id="RHEA:62620"/>
        <dbReference type="Rhea" id="RHEA-COMP:10698"/>
        <dbReference type="Rhea" id="RHEA-COMP:10700"/>
        <dbReference type="ChEBI" id="CHEBI:15377"/>
        <dbReference type="ChEBI" id="CHEBI:29950"/>
        <dbReference type="ChEBI" id="CHEBI:30879"/>
        <dbReference type="ChEBI" id="CHEBI:35924"/>
        <dbReference type="ChEBI" id="CHEBI:50058"/>
        <dbReference type="EC" id="1.11.1.24"/>
    </reaction>
</comment>
<feature type="binding site" evidence="9">
    <location>
        <position position="155"/>
    </location>
    <ligand>
        <name>substrate</name>
    </ligand>
</feature>
<keyword evidence="4 9" id="KW-0049">Antioxidant</keyword>
<dbReference type="EC" id="1.11.1.24" evidence="9"/>
<name>Q217F9_RHOPB</name>
<feature type="domain" description="Thioredoxin" evidence="10">
    <location>
        <begin position="37"/>
        <end position="192"/>
    </location>
</feature>
<dbReference type="InterPro" id="IPR019479">
    <property type="entry name" value="Peroxiredoxin_C"/>
</dbReference>
<proteinExistence type="inferred from homology"/>
<keyword evidence="5 9" id="KW-0560">Oxidoreductase</keyword>
<dbReference type="GO" id="GO:0033554">
    <property type="term" value="P:cellular response to stress"/>
    <property type="evidence" value="ECO:0007669"/>
    <property type="project" value="TreeGrafter"/>
</dbReference>
<dbReference type="EMBL" id="CP000301">
    <property type="protein sequence ID" value="ABD87477.1"/>
    <property type="molecule type" value="Genomic_DNA"/>
</dbReference>
<dbReference type="PROSITE" id="PS51352">
    <property type="entry name" value="THIOREDOXIN_2"/>
    <property type="match status" value="1"/>
</dbReference>
<evidence type="ECO:0000256" key="2">
    <source>
        <dbReference type="ARBA" id="ARBA00022490"/>
    </source>
</evidence>
<evidence type="ECO:0000256" key="7">
    <source>
        <dbReference type="ARBA" id="ARBA00025719"/>
    </source>
</evidence>
<dbReference type="GO" id="GO:0006979">
    <property type="term" value="P:response to oxidative stress"/>
    <property type="evidence" value="ECO:0007669"/>
    <property type="project" value="TreeGrafter"/>
</dbReference>
<organism evidence="11">
    <name type="scientific">Rhodopseudomonas palustris (strain BisB18)</name>
    <dbReference type="NCBI Taxonomy" id="316056"/>
    <lineage>
        <taxon>Bacteria</taxon>
        <taxon>Pseudomonadati</taxon>
        <taxon>Pseudomonadota</taxon>
        <taxon>Alphaproteobacteria</taxon>
        <taxon>Hyphomicrobiales</taxon>
        <taxon>Nitrobacteraceae</taxon>
        <taxon>Rhodopseudomonas</taxon>
    </lineage>
</organism>
<dbReference type="OrthoDB" id="9812811at2"/>
<dbReference type="Pfam" id="PF10417">
    <property type="entry name" value="1-cysPrx_C"/>
    <property type="match status" value="1"/>
</dbReference>
<dbReference type="GO" id="GO:0045454">
    <property type="term" value="P:cell redox homeostasis"/>
    <property type="evidence" value="ECO:0007669"/>
    <property type="project" value="TreeGrafter"/>
</dbReference>
<dbReference type="InterPro" id="IPR013766">
    <property type="entry name" value="Thioredoxin_domain"/>
</dbReference>
<evidence type="ECO:0000256" key="1">
    <source>
        <dbReference type="ARBA" id="ARBA00009796"/>
    </source>
</evidence>
<dbReference type="Gene3D" id="3.40.30.10">
    <property type="entry name" value="Glutaredoxin"/>
    <property type="match status" value="1"/>
</dbReference>
<comment type="similarity">
    <text evidence="7 9">Belongs to the peroxiredoxin family. Prx6 subfamily.</text>
</comment>
<dbReference type="HOGENOM" id="CLU_042529_4_4_5"/>
<dbReference type="RefSeq" id="WP_011472381.1">
    <property type="nucleotide sequence ID" value="NC_007925.1"/>
</dbReference>
<evidence type="ECO:0000313" key="11">
    <source>
        <dbReference type="EMBL" id="ABD87477.1"/>
    </source>
</evidence>
<dbReference type="InterPro" id="IPR050217">
    <property type="entry name" value="Peroxiredoxin"/>
</dbReference>
<protein>
    <recommendedName>
        <fullName evidence="9">Peroxiredoxin</fullName>
        <ecNumber evidence="9">1.11.1.24</ecNumber>
    </recommendedName>
    <alternativeName>
        <fullName evidence="9">Thioredoxin-dependent peroxiredoxin</fullName>
    </alternativeName>
</protein>
<dbReference type="GO" id="GO:0042744">
    <property type="term" value="P:hydrogen peroxide catabolic process"/>
    <property type="evidence" value="ECO:0007669"/>
    <property type="project" value="TreeGrafter"/>
</dbReference>
<dbReference type="InterPro" id="IPR022915">
    <property type="entry name" value="Peroxiredoxin_TDXH"/>
</dbReference>
<dbReference type="PANTHER" id="PTHR10681:SF128">
    <property type="entry name" value="THIOREDOXIN-DEPENDENT PEROXIDE REDUCTASE, MITOCHONDRIAL"/>
    <property type="match status" value="1"/>
</dbReference>
<accession>Q217F9</accession>
<evidence type="ECO:0000256" key="8">
    <source>
        <dbReference type="ARBA" id="ARBA00037420"/>
    </source>
</evidence>
<dbReference type="Pfam" id="PF00578">
    <property type="entry name" value="AhpC-TSA"/>
    <property type="match status" value="1"/>
</dbReference>
<dbReference type="AlphaFoldDB" id="Q217F9"/>
<comment type="subunit">
    <text evidence="9">Homodecamer. Pentamer of dimers that assemble into a ring structure.</text>
</comment>
<dbReference type="GO" id="GO:0008379">
    <property type="term" value="F:thioredoxin peroxidase activity"/>
    <property type="evidence" value="ECO:0007669"/>
    <property type="project" value="TreeGrafter"/>
</dbReference>
<evidence type="ECO:0000256" key="9">
    <source>
        <dbReference type="HAMAP-Rule" id="MF_00401"/>
    </source>
</evidence>
<dbReference type="HAMAP" id="MF_00401">
    <property type="entry name" value="Peroxiredoxin"/>
    <property type="match status" value="1"/>
</dbReference>
<evidence type="ECO:0000259" key="10">
    <source>
        <dbReference type="PROSITE" id="PS51352"/>
    </source>
</evidence>
<comment type="subcellular location">
    <subcellularLocation>
        <location evidence="9">Cytoplasm</location>
    </subcellularLocation>
</comment>
<dbReference type="GO" id="GO:0005829">
    <property type="term" value="C:cytosol"/>
    <property type="evidence" value="ECO:0007669"/>
    <property type="project" value="TreeGrafter"/>
</dbReference>
<reference evidence="11" key="1">
    <citation type="submission" date="2006-03" db="EMBL/GenBank/DDBJ databases">
        <title>Complete sequence of Rhodopseudomonas palustris BisB18.</title>
        <authorList>
            <consortium name="US DOE Joint Genome Institute"/>
            <person name="Copeland A."/>
            <person name="Lucas S."/>
            <person name="Lapidus A."/>
            <person name="Barry K."/>
            <person name="Detter J.C."/>
            <person name="Glavina del Rio T."/>
            <person name="Hammon N."/>
            <person name="Israni S."/>
            <person name="Dalin E."/>
            <person name="Tice H."/>
            <person name="Pitluck S."/>
            <person name="Chain P."/>
            <person name="Malfatti S."/>
            <person name="Shin M."/>
            <person name="Vergez L."/>
            <person name="Schmutz J."/>
            <person name="Larimer F."/>
            <person name="Land M."/>
            <person name="Hauser L."/>
            <person name="Pelletier D.A."/>
            <person name="Kyrpides N."/>
            <person name="Anderson I."/>
            <person name="Oda Y."/>
            <person name="Harwood C.S."/>
            <person name="Richardson P."/>
        </authorList>
    </citation>
    <scope>NUCLEOTIDE SEQUENCE [LARGE SCALE GENOMIC DNA]</scope>
    <source>
        <strain evidence="11">BisB18</strain>
    </source>
</reference>
<dbReference type="eggNOG" id="COG0450">
    <property type="taxonomic scope" value="Bacteria"/>
</dbReference>
<feature type="active site" description="Cysteine sulfenic acid (-SOH) intermediate" evidence="9">
    <location>
        <position position="78"/>
    </location>
</feature>
<evidence type="ECO:0000256" key="3">
    <source>
        <dbReference type="ARBA" id="ARBA00022559"/>
    </source>
</evidence>
<keyword evidence="6 9" id="KW-0676">Redox-active center</keyword>
<dbReference type="PANTHER" id="PTHR10681">
    <property type="entry name" value="THIOREDOXIN PEROXIDASE"/>
    <property type="match status" value="1"/>
</dbReference>
<dbReference type="InterPro" id="IPR000866">
    <property type="entry name" value="AhpC/TSA"/>
</dbReference>
<evidence type="ECO:0000256" key="5">
    <source>
        <dbReference type="ARBA" id="ARBA00023002"/>
    </source>
</evidence>
<sequence>MSCTTTAIAVPAIPETPVPAAALAPAPVSAPMTSSLPRINAPAPHFAAKTTFGDRTLADYRGRWLVLFSHPADFTPVCTTEFIAFAKAADSFKAANCDLLGLSIDSVFSHLAWVGNIKEKFGVEIPFPIIEDLSMNVAKAYGMIHPGASDTSAVRATFIIDPDGILRAMVYYPMTNGRSVAEILRLVQALQTSLSQGVATPEGWQPGEKIIVGPPMTVAEVATRMSEGLETVDWYFSKRAL</sequence>
<dbReference type="NCBIfam" id="NF009668">
    <property type="entry name" value="PRK13189.1"/>
    <property type="match status" value="1"/>
</dbReference>
<evidence type="ECO:0000256" key="4">
    <source>
        <dbReference type="ARBA" id="ARBA00022862"/>
    </source>
</evidence>
<keyword evidence="3 9" id="KW-0575">Peroxidase</keyword>
<comment type="function">
    <text evidence="8 9">Thiol-specific peroxidase that catalyzes the reduction of hydrogen peroxide and organic hydroperoxides to water and alcohols, respectively. Plays a role in cell protection against oxidative stress by detoxifying peroxides.</text>
</comment>
<dbReference type="SUPFAM" id="SSF52833">
    <property type="entry name" value="Thioredoxin-like"/>
    <property type="match status" value="1"/>
</dbReference>
<dbReference type="InterPro" id="IPR036249">
    <property type="entry name" value="Thioredoxin-like_sf"/>
</dbReference>
<dbReference type="CDD" id="cd03016">
    <property type="entry name" value="PRX_1cys"/>
    <property type="match status" value="1"/>
</dbReference>
<dbReference type="InterPro" id="IPR045020">
    <property type="entry name" value="PRX_1cys"/>
</dbReference>